<evidence type="ECO:0000256" key="1">
    <source>
        <dbReference type="ARBA" id="ARBA00004123"/>
    </source>
</evidence>
<gene>
    <name evidence="6" type="ORF">Focb16_v005533</name>
</gene>
<dbReference type="PANTHER" id="PTHR46481:SF10">
    <property type="entry name" value="ZINC FINGER BED DOMAIN-CONTAINING PROTEIN 39"/>
    <property type="match status" value="1"/>
</dbReference>
<keyword evidence="5" id="KW-0539">Nucleus</keyword>
<dbReference type="EMBL" id="SRMI01000003">
    <property type="protein sequence ID" value="TVY74318.1"/>
    <property type="molecule type" value="Genomic_DNA"/>
</dbReference>
<sequence>MAVTAHFLDRRGKHQSRPLALRRQLGCHGGEGLAVTLEQVVREWKIEDRVGTVISDNASPNDSCLMNFYGDLDAGMSLADVRARRMHFYGHILNLVAHAFLYGEDSEAFEAESQVFDLLGRWEDVL</sequence>
<comment type="subcellular location">
    <subcellularLocation>
        <location evidence="1">Nucleus</location>
    </subcellularLocation>
</comment>
<comment type="caution">
    <text evidence="6">The sequence shown here is derived from an EMBL/GenBank/DDBJ whole genome shotgun (WGS) entry which is preliminary data.</text>
</comment>
<dbReference type="PANTHER" id="PTHR46481">
    <property type="entry name" value="ZINC FINGER BED DOMAIN-CONTAINING PROTEIN 4"/>
    <property type="match status" value="1"/>
</dbReference>
<dbReference type="GO" id="GO:0005634">
    <property type="term" value="C:nucleus"/>
    <property type="evidence" value="ECO:0007669"/>
    <property type="project" value="UniProtKB-SubCell"/>
</dbReference>
<evidence type="ECO:0000256" key="5">
    <source>
        <dbReference type="ARBA" id="ARBA00023242"/>
    </source>
</evidence>
<accession>A0A559LJ62</accession>
<dbReference type="SUPFAM" id="SSF53098">
    <property type="entry name" value="Ribonuclease H-like"/>
    <property type="match status" value="1"/>
</dbReference>
<keyword evidence="4" id="KW-0862">Zinc</keyword>
<evidence type="ECO:0000313" key="7">
    <source>
        <dbReference type="Proteomes" id="UP000320707"/>
    </source>
</evidence>
<keyword evidence="3" id="KW-0863">Zinc-finger</keyword>
<evidence type="ECO:0000256" key="3">
    <source>
        <dbReference type="ARBA" id="ARBA00022771"/>
    </source>
</evidence>
<name>A0A559LJ62_FUSOC</name>
<protein>
    <recommendedName>
        <fullName evidence="8">DUF659 domain-containing protein</fullName>
    </recommendedName>
</protein>
<keyword evidence="2" id="KW-0479">Metal-binding</keyword>
<reference evidence="6 7" key="1">
    <citation type="journal article" date="2019" name="Microbiol. Resour. Announc.">
        <title>High-quality draft genome sequence of Fusarium oxysporum f. sp. cubense strain 160527, a causal agent of Panama disease.</title>
        <authorList>
            <person name="Asai S."/>
            <person name="Ayukawa Y."/>
            <person name="Gan P."/>
            <person name="Masuda S."/>
            <person name="Komatsu K."/>
            <person name="Shirasu K."/>
            <person name="Arie T."/>
        </authorList>
    </citation>
    <scope>NUCLEOTIDE SEQUENCE [LARGE SCALE GENOMIC DNA]</scope>
    <source>
        <strain evidence="6 7">160527</strain>
    </source>
</reference>
<organism evidence="6 7">
    <name type="scientific">Fusarium oxysporum f. sp. cubense</name>
    <dbReference type="NCBI Taxonomy" id="61366"/>
    <lineage>
        <taxon>Eukaryota</taxon>
        <taxon>Fungi</taxon>
        <taxon>Dikarya</taxon>
        <taxon>Ascomycota</taxon>
        <taxon>Pezizomycotina</taxon>
        <taxon>Sordariomycetes</taxon>
        <taxon>Hypocreomycetidae</taxon>
        <taxon>Hypocreales</taxon>
        <taxon>Nectriaceae</taxon>
        <taxon>Fusarium</taxon>
        <taxon>Fusarium oxysporum species complex</taxon>
    </lineage>
</organism>
<dbReference type="Proteomes" id="UP000320707">
    <property type="component" value="Unassembled WGS sequence"/>
</dbReference>
<evidence type="ECO:0008006" key="8">
    <source>
        <dbReference type="Google" id="ProtNLM"/>
    </source>
</evidence>
<evidence type="ECO:0000313" key="6">
    <source>
        <dbReference type="EMBL" id="TVY74318.1"/>
    </source>
</evidence>
<proteinExistence type="predicted"/>
<dbReference type="InterPro" id="IPR052035">
    <property type="entry name" value="ZnF_BED_domain_contain"/>
</dbReference>
<dbReference type="GO" id="GO:0008270">
    <property type="term" value="F:zinc ion binding"/>
    <property type="evidence" value="ECO:0007669"/>
    <property type="project" value="UniProtKB-KW"/>
</dbReference>
<dbReference type="InterPro" id="IPR012337">
    <property type="entry name" value="RNaseH-like_sf"/>
</dbReference>
<dbReference type="AlphaFoldDB" id="A0A559LJ62"/>
<evidence type="ECO:0000256" key="2">
    <source>
        <dbReference type="ARBA" id="ARBA00022723"/>
    </source>
</evidence>
<evidence type="ECO:0000256" key="4">
    <source>
        <dbReference type="ARBA" id="ARBA00022833"/>
    </source>
</evidence>